<dbReference type="SUPFAM" id="SSF51735">
    <property type="entry name" value="NAD(P)-binding Rossmann-fold domains"/>
    <property type="match status" value="1"/>
</dbReference>
<dbReference type="InterPro" id="IPR036291">
    <property type="entry name" value="NAD(P)-bd_dom_sf"/>
</dbReference>
<dbReference type="Proteomes" id="UP000680304">
    <property type="component" value="Unassembled WGS sequence"/>
</dbReference>
<dbReference type="PANTHER" id="PTHR42687:SF1">
    <property type="entry name" value="L-THREONINE 3-DEHYDROGENASE, MITOCHONDRIAL"/>
    <property type="match status" value="1"/>
</dbReference>
<gene>
    <name evidence="3" type="ORF">PACILC2_08920</name>
</gene>
<proteinExistence type="inferred from homology"/>
<sequence>MERILVTGAGGQIGTELVAALRERYGASRVIASDRRSLADIEPFEQLDVTDGKAVLRLAGKYKVDTIIHLAAMLSATAEAQPLAAWHVNMGGLLNVLEAARELNCSVFVPSSIAVFGPGAEPNGTPQTAVQRPITMYGIHKTAGELLCDYYYLKYGVDTRGLRFPGLISHAAPPGGGTTDYAVEMYVEAVKKKAYTSYIAEGTFLDMMYMPDALNATIRLMEADPARLKHRNAYNVSAMSVDPAAIAGSIRRRIPDFALDYAPDPLRQSIAESWPNSLDTSCAEEEWGFRPQYDLDRMTEDMLDHLMRREAYRFRQVQ</sequence>
<dbReference type="Pfam" id="PF01370">
    <property type="entry name" value="Epimerase"/>
    <property type="match status" value="1"/>
</dbReference>
<reference evidence="3 4" key="1">
    <citation type="submission" date="2021-04" db="EMBL/GenBank/DDBJ databases">
        <title>Draft genome sequence of Paenibacillus cisolokensis, LC2-13A.</title>
        <authorList>
            <person name="Uke A."/>
            <person name="Chhe C."/>
            <person name="Baramee S."/>
            <person name="Kosugi A."/>
        </authorList>
    </citation>
    <scope>NUCLEOTIDE SEQUENCE [LARGE SCALE GENOMIC DNA]</scope>
    <source>
        <strain evidence="3 4">LC2-13A</strain>
    </source>
</reference>
<dbReference type="InterPro" id="IPR051225">
    <property type="entry name" value="NAD(P)_epim/dehydratase"/>
</dbReference>
<dbReference type="EMBL" id="BOVJ01000025">
    <property type="protein sequence ID" value="GIQ62324.1"/>
    <property type="molecule type" value="Genomic_DNA"/>
</dbReference>
<dbReference type="PANTHER" id="PTHR42687">
    <property type="entry name" value="L-THREONINE 3-DEHYDROGENASE"/>
    <property type="match status" value="1"/>
</dbReference>
<feature type="domain" description="NAD-dependent epimerase/dehydratase" evidence="2">
    <location>
        <begin position="4"/>
        <end position="236"/>
    </location>
</feature>
<dbReference type="Gene3D" id="3.40.50.720">
    <property type="entry name" value="NAD(P)-binding Rossmann-like Domain"/>
    <property type="match status" value="1"/>
</dbReference>
<dbReference type="InterPro" id="IPR001509">
    <property type="entry name" value="Epimerase_deHydtase"/>
</dbReference>
<accession>A0ABQ4N2C7</accession>
<organism evidence="3 4">
    <name type="scientific">Paenibacillus cisolokensis</name>
    <dbReference type="NCBI Taxonomy" id="1658519"/>
    <lineage>
        <taxon>Bacteria</taxon>
        <taxon>Bacillati</taxon>
        <taxon>Bacillota</taxon>
        <taxon>Bacilli</taxon>
        <taxon>Bacillales</taxon>
        <taxon>Paenibacillaceae</taxon>
        <taxon>Paenibacillus</taxon>
    </lineage>
</organism>
<comment type="caution">
    <text evidence="3">The sequence shown here is derived from an EMBL/GenBank/DDBJ whole genome shotgun (WGS) entry which is preliminary data.</text>
</comment>
<evidence type="ECO:0000313" key="4">
    <source>
        <dbReference type="Proteomes" id="UP000680304"/>
    </source>
</evidence>
<evidence type="ECO:0000259" key="2">
    <source>
        <dbReference type="Pfam" id="PF01370"/>
    </source>
</evidence>
<name>A0ABQ4N2C7_9BACL</name>
<dbReference type="RefSeq" id="WP_213527632.1">
    <property type="nucleotide sequence ID" value="NZ_BOVJ01000025.1"/>
</dbReference>
<protein>
    <submittedName>
        <fullName evidence="3">L-threonine 3-dehydrogenase</fullName>
    </submittedName>
</protein>
<evidence type="ECO:0000256" key="1">
    <source>
        <dbReference type="ARBA" id="ARBA00007637"/>
    </source>
</evidence>
<evidence type="ECO:0000313" key="3">
    <source>
        <dbReference type="EMBL" id="GIQ62324.1"/>
    </source>
</evidence>
<keyword evidence="4" id="KW-1185">Reference proteome</keyword>
<comment type="similarity">
    <text evidence="1">Belongs to the NAD(P)-dependent epimerase/dehydratase family.</text>
</comment>